<evidence type="ECO:0000256" key="1">
    <source>
        <dbReference type="ARBA" id="ARBA00000707"/>
    </source>
</evidence>
<dbReference type="PANTHER" id="PTHR43066:SF1">
    <property type="entry name" value="RHOMBOID PROTEIN 2"/>
    <property type="match status" value="1"/>
</dbReference>
<dbReference type="Pfam" id="PF01694">
    <property type="entry name" value="Rhomboid"/>
    <property type="match status" value="1"/>
</dbReference>
<evidence type="ECO:0000259" key="15">
    <source>
        <dbReference type="Pfam" id="PF21403"/>
    </source>
</evidence>
<dbReference type="Gene3D" id="1.20.1540.10">
    <property type="entry name" value="Rhomboid-like"/>
    <property type="match status" value="1"/>
</dbReference>
<dbReference type="InterPro" id="IPR022764">
    <property type="entry name" value="Peptidase_S54_rhomboid_dom"/>
</dbReference>
<evidence type="ECO:0000256" key="7">
    <source>
        <dbReference type="ARBA" id="ARBA00022786"/>
    </source>
</evidence>
<feature type="region of interest" description="Disordered" evidence="12">
    <location>
        <begin position="264"/>
        <end position="288"/>
    </location>
</feature>
<sequence length="431" mass="49247">SITGLPFIDDVLRHPIITSIVLVCTSIFIYVNHKNVPADDVSFNYGRIVENFEIWRMVSSTFTHYGILHIIFNMTSLWSYRMAETIGDAYYVKNSFLLMIISFGFMLGCYKLLISKMGREEYRNVNAVGYSCILFGWMTIVSFKNPNGTVFFGIPMYLMPFVSLVFTSLIFPQASFLGHLSGIFGGVMIHYNLFIWYHDIVFYITFPPFIAFMIYNKIKTRNVDPEQNSMLPLVVTNFFSNLAERVRSRGTSNEPSIVNGVLRSNLSPTVHPQQTESTHSPIQPSAPPLEEQPIIYHQEQHSDEDQYDYEQDDENLLSNQARSDDQEMDEYLHYSEPKKVREPEPQVMYSSTTFVLKARLPSGDVISILDLDQYSTLSDLCTALMSETGIAVENQQILHSYPPKVLSKENMSATLLDIGIKNGEQIIVKDK</sequence>
<evidence type="ECO:0000256" key="4">
    <source>
        <dbReference type="ARBA" id="ARBA00012759"/>
    </source>
</evidence>
<evidence type="ECO:0000256" key="8">
    <source>
        <dbReference type="ARBA" id="ARBA00022801"/>
    </source>
</evidence>
<dbReference type="InterPro" id="IPR035952">
    <property type="entry name" value="Rhomboid-like_sf"/>
</dbReference>
<feature type="domain" description="Peptidase S54 rhomboid" evidence="14">
    <location>
        <begin position="52"/>
        <end position="193"/>
    </location>
</feature>
<gene>
    <name evidence="16" type="ORF">AKO1_005319</name>
</gene>
<evidence type="ECO:0000256" key="5">
    <source>
        <dbReference type="ARBA" id="ARBA00022670"/>
    </source>
</evidence>
<dbReference type="Proteomes" id="UP001431209">
    <property type="component" value="Unassembled WGS sequence"/>
</dbReference>
<evidence type="ECO:0000313" key="16">
    <source>
        <dbReference type="EMBL" id="KAL0477959.1"/>
    </source>
</evidence>
<feature type="transmembrane region" description="Helical" evidence="13">
    <location>
        <begin position="125"/>
        <end position="143"/>
    </location>
</feature>
<accession>A0AAW2YMR7</accession>
<comment type="catalytic activity">
    <reaction evidence="1">
        <text>Thiol-dependent hydrolysis of ester, thioester, amide, peptide and isopeptide bonds formed by the C-terminal Gly of ubiquitin (a 76-residue protein attached to proteins as an intracellular targeting signal).</text>
        <dbReference type="EC" id="3.4.19.12"/>
    </reaction>
</comment>
<dbReference type="Pfam" id="PF21403">
    <property type="entry name" value="OTU1_UBXL"/>
    <property type="match status" value="1"/>
</dbReference>
<dbReference type="EMBL" id="JAOPGA020000288">
    <property type="protein sequence ID" value="KAL0477959.1"/>
    <property type="molecule type" value="Genomic_DNA"/>
</dbReference>
<dbReference type="GO" id="GO:0006508">
    <property type="term" value="P:proteolysis"/>
    <property type="evidence" value="ECO:0007669"/>
    <property type="project" value="UniProtKB-KW"/>
</dbReference>
<keyword evidence="7" id="KW-0833">Ubl conjugation pathway</keyword>
<evidence type="ECO:0000256" key="6">
    <source>
        <dbReference type="ARBA" id="ARBA00022692"/>
    </source>
</evidence>
<name>A0AAW2YMR7_9EUKA</name>
<evidence type="ECO:0000256" key="2">
    <source>
        <dbReference type="ARBA" id="ARBA00004141"/>
    </source>
</evidence>
<protein>
    <recommendedName>
        <fullName evidence="4">ubiquitinyl hydrolase 1</fullName>
        <ecNumber evidence="4">3.4.19.12</ecNumber>
    </recommendedName>
</protein>
<feature type="non-terminal residue" evidence="16">
    <location>
        <position position="1"/>
    </location>
</feature>
<evidence type="ECO:0000256" key="13">
    <source>
        <dbReference type="SAM" id="Phobius"/>
    </source>
</evidence>
<evidence type="ECO:0000256" key="10">
    <source>
        <dbReference type="ARBA" id="ARBA00022989"/>
    </source>
</evidence>
<dbReference type="InterPro" id="IPR029071">
    <property type="entry name" value="Ubiquitin-like_domsf"/>
</dbReference>
<organism evidence="16 17">
    <name type="scientific">Acrasis kona</name>
    <dbReference type="NCBI Taxonomy" id="1008807"/>
    <lineage>
        <taxon>Eukaryota</taxon>
        <taxon>Discoba</taxon>
        <taxon>Heterolobosea</taxon>
        <taxon>Tetramitia</taxon>
        <taxon>Eutetramitia</taxon>
        <taxon>Acrasidae</taxon>
        <taxon>Acrasis</taxon>
    </lineage>
</organism>
<evidence type="ECO:0000256" key="9">
    <source>
        <dbReference type="ARBA" id="ARBA00022807"/>
    </source>
</evidence>
<keyword evidence="17" id="KW-1185">Reference proteome</keyword>
<feature type="transmembrane region" description="Helical" evidence="13">
    <location>
        <begin position="200"/>
        <end position="218"/>
    </location>
</feature>
<evidence type="ECO:0000259" key="14">
    <source>
        <dbReference type="Pfam" id="PF01694"/>
    </source>
</evidence>
<feature type="transmembrane region" description="Helical" evidence="13">
    <location>
        <begin position="95"/>
        <end position="113"/>
    </location>
</feature>
<evidence type="ECO:0000256" key="11">
    <source>
        <dbReference type="ARBA" id="ARBA00023136"/>
    </source>
</evidence>
<keyword evidence="10 13" id="KW-1133">Transmembrane helix</keyword>
<dbReference type="SUPFAM" id="SSF144091">
    <property type="entry name" value="Rhomboid-like"/>
    <property type="match status" value="1"/>
</dbReference>
<dbReference type="AlphaFoldDB" id="A0AAW2YMR7"/>
<comment type="caution">
    <text evidence="16">The sequence shown here is derived from an EMBL/GenBank/DDBJ whole genome shotgun (WGS) entry which is preliminary data.</text>
</comment>
<dbReference type="InterPro" id="IPR048857">
    <property type="entry name" value="OTU1_Ubl"/>
</dbReference>
<comment type="similarity">
    <text evidence="3">Belongs to the peptidase S54 family.</text>
</comment>
<feature type="transmembrane region" description="Helical" evidence="13">
    <location>
        <begin position="12"/>
        <end position="33"/>
    </location>
</feature>
<evidence type="ECO:0000256" key="3">
    <source>
        <dbReference type="ARBA" id="ARBA00009045"/>
    </source>
</evidence>
<dbReference type="EC" id="3.4.19.12" evidence="4"/>
<comment type="subcellular location">
    <subcellularLocation>
        <location evidence="2">Membrane</location>
        <topology evidence="2">Multi-pass membrane protein</topology>
    </subcellularLocation>
</comment>
<dbReference type="GO" id="GO:0004252">
    <property type="term" value="F:serine-type endopeptidase activity"/>
    <property type="evidence" value="ECO:0007669"/>
    <property type="project" value="InterPro"/>
</dbReference>
<dbReference type="SUPFAM" id="SSF54236">
    <property type="entry name" value="Ubiquitin-like"/>
    <property type="match status" value="1"/>
</dbReference>
<keyword evidence="6 13" id="KW-0812">Transmembrane</keyword>
<dbReference type="GO" id="GO:0016020">
    <property type="term" value="C:membrane"/>
    <property type="evidence" value="ECO:0007669"/>
    <property type="project" value="UniProtKB-SubCell"/>
</dbReference>
<keyword evidence="5" id="KW-0645">Protease</keyword>
<keyword evidence="11 13" id="KW-0472">Membrane</keyword>
<feature type="transmembrane region" description="Helical" evidence="13">
    <location>
        <begin position="54"/>
        <end position="75"/>
    </location>
</feature>
<keyword evidence="9" id="KW-0788">Thiol protease</keyword>
<dbReference type="PANTHER" id="PTHR43066">
    <property type="entry name" value="RHOMBOID-RELATED PROTEIN"/>
    <property type="match status" value="1"/>
</dbReference>
<feature type="transmembrane region" description="Helical" evidence="13">
    <location>
        <begin position="149"/>
        <end position="171"/>
    </location>
</feature>
<feature type="domain" description="OTU1 Ubl" evidence="15">
    <location>
        <begin position="356"/>
        <end position="406"/>
    </location>
</feature>
<evidence type="ECO:0000313" key="17">
    <source>
        <dbReference type="Proteomes" id="UP001431209"/>
    </source>
</evidence>
<keyword evidence="8" id="KW-0378">Hydrolase</keyword>
<proteinExistence type="inferred from homology"/>
<dbReference type="Gene3D" id="3.10.20.90">
    <property type="entry name" value="Phosphatidylinositol 3-kinase Catalytic Subunit, Chain A, domain 1"/>
    <property type="match status" value="1"/>
</dbReference>
<feature type="compositionally biased region" description="Polar residues" evidence="12">
    <location>
        <begin position="264"/>
        <end position="283"/>
    </location>
</feature>
<evidence type="ECO:0000256" key="12">
    <source>
        <dbReference type="SAM" id="MobiDB-lite"/>
    </source>
</evidence>
<reference evidence="16 17" key="1">
    <citation type="submission" date="2024-03" db="EMBL/GenBank/DDBJ databases">
        <title>The Acrasis kona genome and developmental transcriptomes reveal deep origins of eukaryotic multicellular pathways.</title>
        <authorList>
            <person name="Sheikh S."/>
            <person name="Fu C.-J."/>
            <person name="Brown M.W."/>
            <person name="Baldauf S.L."/>
        </authorList>
    </citation>
    <scope>NUCLEOTIDE SEQUENCE [LARGE SCALE GENOMIC DNA]</scope>
    <source>
        <strain evidence="16 17">ATCC MYA-3509</strain>
    </source>
</reference>